<protein>
    <submittedName>
        <fullName evidence="4">Lamin tail domain-containing protein</fullName>
    </submittedName>
</protein>
<dbReference type="PROSITE" id="PS51841">
    <property type="entry name" value="LTD"/>
    <property type="match status" value="2"/>
</dbReference>
<dbReference type="EMBL" id="DSBX01000208">
    <property type="protein sequence ID" value="HDQ99741.1"/>
    <property type="molecule type" value="Genomic_DNA"/>
</dbReference>
<evidence type="ECO:0000256" key="2">
    <source>
        <dbReference type="SAM" id="SignalP"/>
    </source>
</evidence>
<evidence type="ECO:0000259" key="3">
    <source>
        <dbReference type="PROSITE" id="PS51841"/>
    </source>
</evidence>
<sequence length="330" mass="35830">MMKRFLAAAGLSAVFATPGCTAAPAIPVPSPLAGTLFINEFMAANGSTIADPHGEYDDWVELHNAGDEDIRLGTMSLTDDLTVPMKWPFPDTVIPAGGYLLIWADGQPTQGKLHTTFRLNAERGEQLGLYDTDGDAIFLVDTLSFGPQRTDVSFGRLPDGGWRWQFLVHPTPGGPNSSGASSLRGRLFLNEFMASNRTIIADEHGEYDDWVEIHNAGYDPVGLGGLYLTDNLRDPTKWAFPDTAIPPGGFLLVWADGQPEQGPLHAGFSLNATTGEQLGLYQADSLHLLVVDTLTFGPQRTDTSYGRFPDAEPDWRFMPEPTPRGPNAGR</sequence>
<dbReference type="InterPro" id="IPR036415">
    <property type="entry name" value="Lamin_tail_dom_sf"/>
</dbReference>
<feature type="region of interest" description="Disordered" evidence="1">
    <location>
        <begin position="302"/>
        <end position="330"/>
    </location>
</feature>
<dbReference type="AlphaFoldDB" id="A0A7V0XFI7"/>
<dbReference type="Pfam" id="PF00932">
    <property type="entry name" value="LTD"/>
    <property type="match status" value="2"/>
</dbReference>
<reference evidence="4" key="1">
    <citation type="journal article" date="2020" name="mSystems">
        <title>Genome- and Community-Level Interaction Insights into Carbon Utilization and Element Cycling Functions of Hydrothermarchaeota in Hydrothermal Sediment.</title>
        <authorList>
            <person name="Zhou Z."/>
            <person name="Liu Y."/>
            <person name="Xu W."/>
            <person name="Pan J."/>
            <person name="Luo Z.H."/>
            <person name="Li M."/>
        </authorList>
    </citation>
    <scope>NUCLEOTIDE SEQUENCE [LARGE SCALE GENOMIC DNA]</scope>
    <source>
        <strain evidence="4">SpSt-1182</strain>
    </source>
</reference>
<dbReference type="InterPro" id="IPR001322">
    <property type="entry name" value="Lamin_tail_dom"/>
</dbReference>
<organism evidence="4">
    <name type="scientific">candidate division WOR-3 bacterium</name>
    <dbReference type="NCBI Taxonomy" id="2052148"/>
    <lineage>
        <taxon>Bacteria</taxon>
        <taxon>Bacteria division WOR-3</taxon>
    </lineage>
</organism>
<name>A0A7V0XFI7_UNCW3</name>
<feature type="signal peptide" evidence="2">
    <location>
        <begin position="1"/>
        <end position="22"/>
    </location>
</feature>
<feature type="domain" description="LTD" evidence="3">
    <location>
        <begin position="24"/>
        <end position="147"/>
    </location>
</feature>
<feature type="domain" description="LTD" evidence="3">
    <location>
        <begin position="169"/>
        <end position="298"/>
    </location>
</feature>
<proteinExistence type="predicted"/>
<evidence type="ECO:0000313" key="4">
    <source>
        <dbReference type="EMBL" id="HDQ99741.1"/>
    </source>
</evidence>
<accession>A0A7V0XFI7</accession>
<dbReference type="Gene3D" id="2.60.40.1260">
    <property type="entry name" value="Lamin Tail domain"/>
    <property type="match status" value="2"/>
</dbReference>
<gene>
    <name evidence="4" type="ORF">ENN51_05610</name>
</gene>
<dbReference type="Proteomes" id="UP000885672">
    <property type="component" value="Unassembled WGS sequence"/>
</dbReference>
<evidence type="ECO:0000256" key="1">
    <source>
        <dbReference type="SAM" id="MobiDB-lite"/>
    </source>
</evidence>
<comment type="caution">
    <text evidence="4">The sequence shown here is derived from an EMBL/GenBank/DDBJ whole genome shotgun (WGS) entry which is preliminary data.</text>
</comment>
<feature type="chain" id="PRO_5030744456" evidence="2">
    <location>
        <begin position="23"/>
        <end position="330"/>
    </location>
</feature>
<keyword evidence="2" id="KW-0732">Signal</keyword>
<dbReference type="SUPFAM" id="SSF74853">
    <property type="entry name" value="Lamin A/C globular tail domain"/>
    <property type="match status" value="2"/>
</dbReference>